<dbReference type="AlphaFoldDB" id="A0AAW0C7U7"/>
<organism evidence="3 4">
    <name type="scientific">Paramarasmius palmivorus</name>
    <dbReference type="NCBI Taxonomy" id="297713"/>
    <lineage>
        <taxon>Eukaryota</taxon>
        <taxon>Fungi</taxon>
        <taxon>Dikarya</taxon>
        <taxon>Basidiomycota</taxon>
        <taxon>Agaricomycotina</taxon>
        <taxon>Agaricomycetes</taxon>
        <taxon>Agaricomycetidae</taxon>
        <taxon>Agaricales</taxon>
        <taxon>Marasmiineae</taxon>
        <taxon>Marasmiaceae</taxon>
        <taxon>Paramarasmius</taxon>
    </lineage>
</organism>
<feature type="chain" id="PRO_5043833098" evidence="2">
    <location>
        <begin position="20"/>
        <end position="202"/>
    </location>
</feature>
<dbReference type="PRINTS" id="PR01217">
    <property type="entry name" value="PRICHEXTENSN"/>
</dbReference>
<name>A0AAW0C7U7_9AGAR</name>
<sequence>MRFFTIVAPGLAFVSGVFSATNAGLQAYIGGTLSKDNHYGAPIPPWKQGCYPGWYFGNHHDWTGGYVPWLKDEPEQHLCGWLEQIPWCLKCPNHPPPPPPPSPPPPSPPPPGPPPPPHYPPHYPPHSPPPPPHSSPPPPHSPPPPPHSPPSPPHSPPHPPYYGFKEVFDGYDGAVQAGDYLTFGLVDTVEGRHSCLVLLPAY</sequence>
<evidence type="ECO:0000256" key="1">
    <source>
        <dbReference type="SAM" id="MobiDB-lite"/>
    </source>
</evidence>
<dbReference type="Proteomes" id="UP001383192">
    <property type="component" value="Unassembled WGS sequence"/>
</dbReference>
<keyword evidence="2" id="KW-0732">Signal</keyword>
<feature type="region of interest" description="Disordered" evidence="1">
    <location>
        <begin position="96"/>
        <end position="161"/>
    </location>
</feature>
<protein>
    <submittedName>
        <fullName evidence="3">Uncharacterized protein</fullName>
    </submittedName>
</protein>
<evidence type="ECO:0000313" key="3">
    <source>
        <dbReference type="EMBL" id="KAK7034618.1"/>
    </source>
</evidence>
<feature type="signal peptide" evidence="2">
    <location>
        <begin position="1"/>
        <end position="19"/>
    </location>
</feature>
<proteinExistence type="predicted"/>
<evidence type="ECO:0000313" key="4">
    <source>
        <dbReference type="Proteomes" id="UP001383192"/>
    </source>
</evidence>
<gene>
    <name evidence="3" type="ORF">VNI00_012259</name>
</gene>
<evidence type="ECO:0000256" key="2">
    <source>
        <dbReference type="SAM" id="SignalP"/>
    </source>
</evidence>
<dbReference type="EMBL" id="JAYKXP010000056">
    <property type="protein sequence ID" value="KAK7034618.1"/>
    <property type="molecule type" value="Genomic_DNA"/>
</dbReference>
<accession>A0AAW0C7U7</accession>
<reference evidence="3 4" key="1">
    <citation type="submission" date="2024-01" db="EMBL/GenBank/DDBJ databases">
        <title>A draft genome for a cacao thread blight-causing isolate of Paramarasmius palmivorus.</title>
        <authorList>
            <person name="Baruah I.K."/>
            <person name="Bukari Y."/>
            <person name="Amoako-Attah I."/>
            <person name="Meinhardt L.W."/>
            <person name="Bailey B.A."/>
            <person name="Cohen S.P."/>
        </authorList>
    </citation>
    <scope>NUCLEOTIDE SEQUENCE [LARGE SCALE GENOMIC DNA]</scope>
    <source>
        <strain evidence="3 4">GH-12</strain>
    </source>
</reference>
<comment type="caution">
    <text evidence="3">The sequence shown here is derived from an EMBL/GenBank/DDBJ whole genome shotgun (WGS) entry which is preliminary data.</text>
</comment>
<feature type="compositionally biased region" description="Pro residues" evidence="1">
    <location>
        <begin position="96"/>
        <end position="160"/>
    </location>
</feature>
<keyword evidence="4" id="KW-1185">Reference proteome</keyword>